<feature type="region of interest" description="Disordered" evidence="1">
    <location>
        <begin position="128"/>
        <end position="154"/>
    </location>
</feature>
<feature type="region of interest" description="Disordered" evidence="1">
    <location>
        <begin position="182"/>
        <end position="203"/>
    </location>
</feature>
<dbReference type="Gramene" id="Kaladp0008s0752.1.v1.1">
    <property type="protein sequence ID" value="Kaladp0008s0752.1.v1.1.CDS.1"/>
    <property type="gene ID" value="Kaladp0008s0752.v1.1"/>
</dbReference>
<dbReference type="EnsemblPlants" id="Kaladp0008s0752.1.v1.1">
    <property type="protein sequence ID" value="Kaladp0008s0752.1.v1.1.CDS.1"/>
    <property type="gene ID" value="Kaladp0008s0752.v1.1"/>
</dbReference>
<keyword evidence="3" id="KW-1185">Reference proteome</keyword>
<proteinExistence type="predicted"/>
<evidence type="ECO:0000256" key="1">
    <source>
        <dbReference type="SAM" id="MobiDB-lite"/>
    </source>
</evidence>
<feature type="region of interest" description="Disordered" evidence="1">
    <location>
        <begin position="1"/>
        <end position="47"/>
    </location>
</feature>
<feature type="compositionally biased region" description="Low complexity" evidence="1">
    <location>
        <begin position="138"/>
        <end position="149"/>
    </location>
</feature>
<feature type="compositionally biased region" description="Basic and acidic residues" evidence="1">
    <location>
        <begin position="188"/>
        <end position="203"/>
    </location>
</feature>
<name>A0A7N0SWF2_KALFE</name>
<protein>
    <submittedName>
        <fullName evidence="2">Uncharacterized protein</fullName>
    </submittedName>
</protein>
<dbReference type="PANTHER" id="PTHR33785:SF12">
    <property type="entry name" value="DUF1685 FAMILY PROTEIN"/>
    <property type="match status" value="1"/>
</dbReference>
<feature type="region of interest" description="Disordered" evidence="1">
    <location>
        <begin position="91"/>
        <end position="113"/>
    </location>
</feature>
<dbReference type="PANTHER" id="PTHR33785">
    <property type="entry name" value="OS06G0550800 PROTEIN"/>
    <property type="match status" value="1"/>
</dbReference>
<sequence>MSADESTVHQPPRRPQLATIFSGQDISGLAEAEQPKNNNDNNNKGRVYSKSLSELEFEEVKGFMDLGFVFSEEDMDDEDLISIVPGVRRLGRGRSAAEQDGQASVKNRSRSVDSAAIRRPYLSEAWADGNERNTAKKPSLPSRRIPLPRSESDMKQSLRCWAHTVAESVSIVADADSVSCSSDSFSELEAHNPVDRFHSSNST</sequence>
<accession>A0A7N0SWF2</accession>
<dbReference type="Proteomes" id="UP000594263">
    <property type="component" value="Unplaced"/>
</dbReference>
<organism evidence="2 3">
    <name type="scientific">Kalanchoe fedtschenkoi</name>
    <name type="common">Lavender scallops</name>
    <name type="synonym">South American air plant</name>
    <dbReference type="NCBI Taxonomy" id="63787"/>
    <lineage>
        <taxon>Eukaryota</taxon>
        <taxon>Viridiplantae</taxon>
        <taxon>Streptophyta</taxon>
        <taxon>Embryophyta</taxon>
        <taxon>Tracheophyta</taxon>
        <taxon>Spermatophyta</taxon>
        <taxon>Magnoliopsida</taxon>
        <taxon>eudicotyledons</taxon>
        <taxon>Gunneridae</taxon>
        <taxon>Pentapetalae</taxon>
        <taxon>Saxifragales</taxon>
        <taxon>Crassulaceae</taxon>
        <taxon>Kalanchoe</taxon>
    </lineage>
</organism>
<evidence type="ECO:0000313" key="3">
    <source>
        <dbReference type="Proteomes" id="UP000594263"/>
    </source>
</evidence>
<evidence type="ECO:0000313" key="2">
    <source>
        <dbReference type="EnsemblPlants" id="Kaladp0008s0752.1.v1.1.CDS.1"/>
    </source>
</evidence>
<dbReference type="AlphaFoldDB" id="A0A7N0SWF2"/>
<reference evidence="2" key="1">
    <citation type="submission" date="2021-01" db="UniProtKB">
        <authorList>
            <consortium name="EnsemblPlants"/>
        </authorList>
    </citation>
    <scope>IDENTIFICATION</scope>
</reference>